<accession>A0A177B9V8</accession>
<dbReference type="GO" id="GO:0005737">
    <property type="term" value="C:cytoplasm"/>
    <property type="evidence" value="ECO:0007669"/>
    <property type="project" value="TreeGrafter"/>
</dbReference>
<protein>
    <recommendedName>
        <fullName evidence="1">Thioredoxin domain-containing protein</fullName>
    </recommendedName>
</protein>
<reference evidence="2 3" key="1">
    <citation type="submission" date="2016-04" db="EMBL/GenBank/DDBJ databases">
        <title>The genome of Intoshia linei affirms orthonectids as highly simplified spiralians.</title>
        <authorList>
            <person name="Mikhailov K.V."/>
            <person name="Slusarev G.S."/>
            <person name="Nikitin M.A."/>
            <person name="Logacheva M.D."/>
            <person name="Penin A."/>
            <person name="Aleoshin V."/>
            <person name="Panchin Y.V."/>
        </authorList>
    </citation>
    <scope>NUCLEOTIDE SEQUENCE [LARGE SCALE GENOMIC DNA]</scope>
    <source>
        <strain evidence="2">Intl2013</strain>
        <tissue evidence="2">Whole animal</tissue>
    </source>
</reference>
<dbReference type="CDD" id="cd02947">
    <property type="entry name" value="TRX_family"/>
    <property type="match status" value="1"/>
</dbReference>
<keyword evidence="3" id="KW-1185">Reference proteome</keyword>
<dbReference type="Proteomes" id="UP000078046">
    <property type="component" value="Unassembled WGS sequence"/>
</dbReference>
<sequence>MLSAIQIGYFNKLAFGIKPIFCLRNTISNLSRKMSNHVINYESAGVKSLKEVLLEKYSACHYIVDFNATWCGPCRMMKPNLVKQVEDHNSKCPSNIIKLIFVDIDEFSSEAEEYNVKGIPHIIATDKNNKELHNSPGMLDEAKITALISSFKE</sequence>
<comment type="caution">
    <text evidence="2">The sequence shown here is derived from an EMBL/GenBank/DDBJ whole genome shotgun (WGS) entry which is preliminary data.</text>
</comment>
<dbReference type="GO" id="GO:0015035">
    <property type="term" value="F:protein-disulfide reductase activity"/>
    <property type="evidence" value="ECO:0007669"/>
    <property type="project" value="TreeGrafter"/>
</dbReference>
<organism evidence="2 3">
    <name type="scientific">Intoshia linei</name>
    <dbReference type="NCBI Taxonomy" id="1819745"/>
    <lineage>
        <taxon>Eukaryota</taxon>
        <taxon>Metazoa</taxon>
        <taxon>Spiralia</taxon>
        <taxon>Lophotrochozoa</taxon>
        <taxon>Mesozoa</taxon>
        <taxon>Orthonectida</taxon>
        <taxon>Rhopaluridae</taxon>
        <taxon>Intoshia</taxon>
    </lineage>
</organism>
<dbReference type="PROSITE" id="PS51352">
    <property type="entry name" value="THIOREDOXIN_2"/>
    <property type="match status" value="1"/>
</dbReference>
<dbReference type="OrthoDB" id="19690at2759"/>
<dbReference type="PANTHER" id="PTHR45663:SF11">
    <property type="entry name" value="GEO12009P1"/>
    <property type="match status" value="1"/>
</dbReference>
<gene>
    <name evidence="2" type="ORF">A3Q56_01317</name>
</gene>
<evidence type="ECO:0000259" key="1">
    <source>
        <dbReference type="PROSITE" id="PS51352"/>
    </source>
</evidence>
<dbReference type="Pfam" id="PF00085">
    <property type="entry name" value="Thioredoxin"/>
    <property type="match status" value="1"/>
</dbReference>
<name>A0A177B9V8_9BILA</name>
<evidence type="ECO:0000313" key="3">
    <source>
        <dbReference type="Proteomes" id="UP000078046"/>
    </source>
</evidence>
<dbReference type="Gene3D" id="3.40.30.10">
    <property type="entry name" value="Glutaredoxin"/>
    <property type="match status" value="1"/>
</dbReference>
<dbReference type="SUPFAM" id="SSF52833">
    <property type="entry name" value="Thioredoxin-like"/>
    <property type="match status" value="1"/>
</dbReference>
<dbReference type="AlphaFoldDB" id="A0A177B9V8"/>
<dbReference type="InterPro" id="IPR036249">
    <property type="entry name" value="Thioredoxin-like_sf"/>
</dbReference>
<dbReference type="InterPro" id="IPR013766">
    <property type="entry name" value="Thioredoxin_domain"/>
</dbReference>
<dbReference type="PANTHER" id="PTHR45663">
    <property type="entry name" value="GEO12009P1"/>
    <property type="match status" value="1"/>
</dbReference>
<feature type="domain" description="Thioredoxin" evidence="1">
    <location>
        <begin position="12"/>
        <end position="153"/>
    </location>
</feature>
<dbReference type="EMBL" id="LWCA01000096">
    <property type="protein sequence ID" value="OAF70950.1"/>
    <property type="molecule type" value="Genomic_DNA"/>
</dbReference>
<proteinExistence type="predicted"/>
<evidence type="ECO:0000313" key="2">
    <source>
        <dbReference type="EMBL" id="OAF70950.1"/>
    </source>
</evidence>